<name>A0A8S9FMY6_BRACR</name>
<evidence type="ECO:0000256" key="1">
    <source>
        <dbReference type="SAM" id="MobiDB-lite"/>
    </source>
</evidence>
<comment type="caution">
    <text evidence="2">The sequence shown here is derived from an EMBL/GenBank/DDBJ whole genome shotgun (WGS) entry which is preliminary data.</text>
</comment>
<sequence>MKELKEKEIVNVQESEVEKDIETEAVSYAEVNVVISPTAEESNWNQVSPGKVGTISGNKQNQTIISPSRFQLLADDEQIDNPEEDEEQNDIDQGSTVLVMDEVEEGEILSSEGIAGGGGS</sequence>
<evidence type="ECO:0000313" key="4">
    <source>
        <dbReference type="EMBL" id="KAF3490395.1"/>
    </source>
</evidence>
<protein>
    <submittedName>
        <fullName evidence="2">Uncharacterized protein</fullName>
    </submittedName>
</protein>
<feature type="compositionally biased region" description="Acidic residues" evidence="1">
    <location>
        <begin position="74"/>
        <end position="90"/>
    </location>
</feature>
<evidence type="ECO:0000313" key="3">
    <source>
        <dbReference type="EMBL" id="KAF2553198.1"/>
    </source>
</evidence>
<dbReference type="Proteomes" id="UP000712600">
    <property type="component" value="Unassembled WGS sequence"/>
</dbReference>
<accession>A0A8S9FMY6</accession>
<dbReference type="EMBL" id="QGKY02002305">
    <property type="protein sequence ID" value="KAF2534434.1"/>
    <property type="molecule type" value="Genomic_DNA"/>
</dbReference>
<reference evidence="2" key="2">
    <citation type="submission" date="2019-12" db="EMBL/GenBank/DDBJ databases">
        <title>Genome sequencing and annotation of Brassica cretica.</title>
        <authorList>
            <person name="Studholme D.J."/>
            <person name="Sarris P.F."/>
        </authorList>
    </citation>
    <scope>NUCLEOTIDE SEQUENCE</scope>
    <source>
        <strain evidence="3">PFS-001/15</strain>
        <strain evidence="2">PFS-102/07</strain>
        <tissue evidence="2">Leaf</tissue>
    </source>
</reference>
<evidence type="ECO:0000313" key="2">
    <source>
        <dbReference type="EMBL" id="KAF2534434.1"/>
    </source>
</evidence>
<feature type="region of interest" description="Disordered" evidence="1">
    <location>
        <begin position="74"/>
        <end position="94"/>
    </location>
</feature>
<proteinExistence type="predicted"/>
<dbReference type="AlphaFoldDB" id="A0A8S9FMY6"/>
<reference evidence="4" key="1">
    <citation type="submission" date="2019-12" db="EMBL/GenBank/DDBJ databases">
        <title>Genome sequencing and annotation of Brassica cretica.</title>
        <authorList>
            <person name="Studholme D.J."/>
            <person name="Sarris P."/>
        </authorList>
    </citation>
    <scope>NUCLEOTIDE SEQUENCE</scope>
    <source>
        <strain evidence="4">PFS-109/04</strain>
        <tissue evidence="4">Leaf</tissue>
    </source>
</reference>
<dbReference type="EMBL" id="QGKX02002183">
    <property type="protein sequence ID" value="KAF3490395.1"/>
    <property type="molecule type" value="Genomic_DNA"/>
</dbReference>
<dbReference type="EMBL" id="QGKW02001988">
    <property type="protein sequence ID" value="KAF2553198.1"/>
    <property type="molecule type" value="Genomic_DNA"/>
</dbReference>
<gene>
    <name evidence="3" type="ORF">F2Q68_00034596</name>
    <name evidence="4" type="ORF">F2Q69_00053387</name>
    <name evidence="2" type="ORF">F2Q70_00030117</name>
</gene>
<dbReference type="Proteomes" id="UP000712281">
    <property type="component" value="Unassembled WGS sequence"/>
</dbReference>
<organism evidence="2">
    <name type="scientific">Brassica cretica</name>
    <name type="common">Mustard</name>
    <dbReference type="NCBI Taxonomy" id="69181"/>
    <lineage>
        <taxon>Eukaryota</taxon>
        <taxon>Viridiplantae</taxon>
        <taxon>Streptophyta</taxon>
        <taxon>Embryophyta</taxon>
        <taxon>Tracheophyta</taxon>
        <taxon>Spermatophyta</taxon>
        <taxon>Magnoliopsida</taxon>
        <taxon>eudicotyledons</taxon>
        <taxon>Gunneridae</taxon>
        <taxon>Pentapetalae</taxon>
        <taxon>rosids</taxon>
        <taxon>malvids</taxon>
        <taxon>Brassicales</taxon>
        <taxon>Brassicaceae</taxon>
        <taxon>Brassiceae</taxon>
        <taxon>Brassica</taxon>
    </lineage>
</organism>